<feature type="region of interest" description="Disordered" evidence="1">
    <location>
        <begin position="167"/>
        <end position="186"/>
    </location>
</feature>
<dbReference type="Gene3D" id="1.10.3110.10">
    <property type="entry name" value="protoporphyrinogen ix oxidase, domain 3"/>
    <property type="match status" value="1"/>
</dbReference>
<keyword evidence="3" id="KW-1185">Reference proteome</keyword>
<proteinExistence type="predicted"/>
<dbReference type="GO" id="GO:0016491">
    <property type="term" value="F:oxidoreductase activity"/>
    <property type="evidence" value="ECO:0007669"/>
    <property type="project" value="TreeGrafter"/>
</dbReference>
<evidence type="ECO:0000256" key="1">
    <source>
        <dbReference type="SAM" id="MobiDB-lite"/>
    </source>
</evidence>
<sequence>MVAYAAPADGDRRGLRPARQRRPRGHPLRRHRRGRDHHRRGPGRADVVGGGALPGRAEHPRHRAVRAPQEPGREDGRDPRGGPGARLGGQGPVQPGHRGRLHRRPGDVGQRGRAGHHPGPGRAELPRRRARPAVRRPGDRLVDRRHQDDHAAGHLRAADVRVLADGGRHAGRRPGHQPDDHPPVSLHRLRAGVRGHRERRRGQGHHGLERTVRIGIVGGGIAGLTAAWLLDPEHEVTVLEARESVGGHADSAEVALPGGGTMHADLGAQYISPVGFPAHGKLLAALGLAGDRLAPAPVTLAVTNAASGTAPLLVSPHAPDPGRRPVLGSAWRALNDLLVAAAEFKAAGGAWDVPLADLIEPLQVPRVLKDRLLYPLVAYITCCANEEAPEVSARAATDFYLAVAPEAEDHAPVWANPSGGMQELARKLSAGLRGTVRTGAPAATLRKQGEHLHIGDGRGGETIVDRVVLATQAPAAVSLLSHLAGTAPLRLLLARFAYTQAVVALHRDPAYMPAVRRHWSVVNLEVHDGWAEASNWYGPVHGAQVFKSWITYRDAPPADLIASRSFDHLVVTPAAVRARARLSERQGQGGIYHAGSHLTGIDSQESAVGSAIDVARRIDPAGRRLKEVS</sequence>
<dbReference type="SUPFAM" id="SSF51905">
    <property type="entry name" value="FAD/NAD(P)-binding domain"/>
    <property type="match status" value="1"/>
</dbReference>
<dbReference type="InterPro" id="IPR050464">
    <property type="entry name" value="Zeta_carotene_desat/Oxidored"/>
</dbReference>
<dbReference type="PANTHER" id="PTHR42923:SF20">
    <property type="entry name" value="FLAVIN-CONTAINING AMINE OXIDASEDEHYDROGENASE"/>
    <property type="match status" value="1"/>
</dbReference>
<evidence type="ECO:0000313" key="2">
    <source>
        <dbReference type="EMBL" id="TDD63778.1"/>
    </source>
</evidence>
<feature type="compositionally biased region" description="Gly residues" evidence="1">
    <location>
        <begin position="81"/>
        <end position="91"/>
    </location>
</feature>
<dbReference type="Pfam" id="PF13450">
    <property type="entry name" value="NAD_binding_8"/>
    <property type="match status" value="1"/>
</dbReference>
<dbReference type="Proteomes" id="UP000294513">
    <property type="component" value="Unassembled WGS sequence"/>
</dbReference>
<feature type="compositionally biased region" description="Basic and acidic residues" evidence="1">
    <location>
        <begin position="71"/>
        <end position="80"/>
    </location>
</feature>
<comment type="caution">
    <text evidence="2">The sequence shown here is derived from an EMBL/GenBank/DDBJ whole genome shotgun (WGS) entry which is preliminary data.</text>
</comment>
<gene>
    <name evidence="2" type="ORF">E1298_43175</name>
</gene>
<dbReference type="Gene3D" id="3.50.50.60">
    <property type="entry name" value="FAD/NAD(P)-binding domain"/>
    <property type="match status" value="1"/>
</dbReference>
<feature type="compositionally biased region" description="Basic residues" evidence="1">
    <location>
        <begin position="15"/>
        <end position="42"/>
    </location>
</feature>
<reference evidence="2 3" key="1">
    <citation type="submission" date="2019-03" db="EMBL/GenBank/DDBJ databases">
        <title>Draft genome sequences of novel Actinobacteria.</title>
        <authorList>
            <person name="Sahin N."/>
            <person name="Ay H."/>
            <person name="Saygin H."/>
        </authorList>
    </citation>
    <scope>NUCLEOTIDE SEQUENCE [LARGE SCALE GENOMIC DNA]</scope>
    <source>
        <strain evidence="2 3">H3C3</strain>
    </source>
</reference>
<accession>A0A4R4ZWV3</accession>
<protein>
    <submittedName>
        <fullName evidence="2">FAD-dependent oxidoreductase</fullName>
    </submittedName>
</protein>
<dbReference type="OrthoDB" id="20837at2"/>
<feature type="region of interest" description="Disordered" evidence="1">
    <location>
        <begin position="1"/>
        <end position="160"/>
    </location>
</feature>
<feature type="compositionally biased region" description="Basic and acidic residues" evidence="1">
    <location>
        <begin position="136"/>
        <end position="159"/>
    </location>
</feature>
<dbReference type="Gene3D" id="3.90.660.20">
    <property type="entry name" value="Protoporphyrinogen oxidase, mitochondrial, domain 2"/>
    <property type="match status" value="1"/>
</dbReference>
<name>A0A4R4ZWV3_9ACTN</name>
<dbReference type="InterPro" id="IPR036188">
    <property type="entry name" value="FAD/NAD-bd_sf"/>
</dbReference>
<organism evidence="2 3">
    <name type="scientific">Actinomadura rubrisoli</name>
    <dbReference type="NCBI Taxonomy" id="2530368"/>
    <lineage>
        <taxon>Bacteria</taxon>
        <taxon>Bacillati</taxon>
        <taxon>Actinomycetota</taxon>
        <taxon>Actinomycetes</taxon>
        <taxon>Streptosporangiales</taxon>
        <taxon>Thermomonosporaceae</taxon>
        <taxon>Actinomadura</taxon>
    </lineage>
</organism>
<dbReference type="AlphaFoldDB" id="A0A4R4ZWV3"/>
<dbReference type="EMBL" id="SMKU01000471">
    <property type="protein sequence ID" value="TDD63778.1"/>
    <property type="molecule type" value="Genomic_DNA"/>
</dbReference>
<evidence type="ECO:0000313" key="3">
    <source>
        <dbReference type="Proteomes" id="UP000294513"/>
    </source>
</evidence>
<dbReference type="PANTHER" id="PTHR42923">
    <property type="entry name" value="PROTOPORPHYRINOGEN OXIDASE"/>
    <property type="match status" value="1"/>
</dbReference>